<organism evidence="6 7">
    <name type="scientific">Saimiri boliviensis boliviensis</name>
    <name type="common">Bolivian squirrel monkey</name>
    <dbReference type="NCBI Taxonomy" id="39432"/>
    <lineage>
        <taxon>Eukaryota</taxon>
        <taxon>Metazoa</taxon>
        <taxon>Chordata</taxon>
        <taxon>Craniata</taxon>
        <taxon>Vertebrata</taxon>
        <taxon>Euteleostomi</taxon>
        <taxon>Mammalia</taxon>
        <taxon>Eutheria</taxon>
        <taxon>Euarchontoglires</taxon>
        <taxon>Primates</taxon>
        <taxon>Haplorrhini</taxon>
        <taxon>Platyrrhini</taxon>
        <taxon>Cebidae</taxon>
        <taxon>Saimiriinae</taxon>
        <taxon>Saimiri</taxon>
    </lineage>
</organism>
<feature type="region of interest" description="Disordered" evidence="3">
    <location>
        <begin position="73"/>
        <end position="118"/>
    </location>
</feature>
<feature type="coiled-coil region" evidence="2">
    <location>
        <begin position="348"/>
        <end position="375"/>
    </location>
</feature>
<reference evidence="6" key="2">
    <citation type="submission" date="2025-09" db="UniProtKB">
        <authorList>
            <consortium name="Ensembl"/>
        </authorList>
    </citation>
    <scope>IDENTIFICATION</scope>
</reference>
<evidence type="ECO:0000256" key="1">
    <source>
        <dbReference type="ARBA" id="ARBA00023054"/>
    </source>
</evidence>
<dbReference type="Ensembl" id="ENSSBOT00000047046.1">
    <property type="protein sequence ID" value="ENSSBOP00000030161.1"/>
    <property type="gene ID" value="ENSSBOG00000031348.1"/>
</dbReference>
<evidence type="ECO:0000256" key="3">
    <source>
        <dbReference type="SAM" id="MobiDB-lite"/>
    </source>
</evidence>
<feature type="region of interest" description="Disordered" evidence="3">
    <location>
        <begin position="302"/>
        <end position="325"/>
    </location>
</feature>
<feature type="compositionally biased region" description="Acidic residues" evidence="3">
    <location>
        <begin position="83"/>
        <end position="95"/>
    </location>
</feature>
<dbReference type="AlphaFoldDB" id="A0A2K6UE38"/>
<evidence type="ECO:0000259" key="5">
    <source>
        <dbReference type="Pfam" id="PF14915"/>
    </source>
</evidence>
<feature type="coiled-coil region" evidence="2">
    <location>
        <begin position="797"/>
        <end position="908"/>
    </location>
</feature>
<evidence type="ECO:0000313" key="7">
    <source>
        <dbReference type="Proteomes" id="UP000233220"/>
    </source>
</evidence>
<dbReference type="Proteomes" id="UP000233220">
    <property type="component" value="Unplaced"/>
</dbReference>
<feature type="coiled-coil region" evidence="2">
    <location>
        <begin position="993"/>
        <end position="1023"/>
    </location>
</feature>
<reference evidence="6" key="1">
    <citation type="submission" date="2025-08" db="UniProtKB">
        <authorList>
            <consortium name="Ensembl"/>
        </authorList>
    </citation>
    <scope>IDENTIFICATION</scope>
</reference>
<dbReference type="InterPro" id="IPR039497">
    <property type="entry name" value="CC144C-like_CC_dom"/>
</dbReference>
<sequence length="1251" mass="145556">WHPTTMTDSDKTCERSKNLKVDDKCLPVSPSTSKKQSDIKELGQTNSIEQEKMNIGVVLLSANNTLHDVCQSQLPENKKSKEEEQDLELPSEEEEERLKGRENKQPQKMSQEPEMAKDCDREDIPVYSLLPHVQNSEQMWIEQGKLEWKNKFKLITNELKQRFGETGEKYKIPTCPEEEHLLDNSTRGTNVKDIPSNWTNNIPGCEEEDASEVPVSVVFKTFPEQKEPSLKNVFPSHPYSGSLEHACQSSCKLHLHKNKSDSDSDNKPGIEHICSTDENFCNDAPTKKARNPEVVTVEMKEDQESDLQMTKNKNRNSDSCSTNNYKNLKPELENLSFLLLDCDSTSVHEELQQDMQRFKNEVDMIEEDLLALKKENIPLQKEVEEEIKQHTSNNTELSGSLPDGAAGGSGDDGLHQQFPRKENEVKNQIHSRADFADSMRPSETASECEFSHSTYENFLLLIEQLKTECKDSVSLSRIKDAFHLYEHFLELKNNNCERLTAEIKHMGNTVSVLQKELSETKDTKLQLEHQKIEWEQELGSLRLALRQEKEKRENGDMLCNKHSEQLRIKEEECREKAEMTQRLKWTLRKLIKELRMVRKSLDLVEQQRNDAQQQLSKEQNARVLQDQILTSKQQELEMAQKKMDSEISHRHKKEKDLLHENCMLQKEIALLRLEIDTITNQNQQKEKKYFEDIEAVKENNDNLQKIIKLYETLTKTIFQYSGQPNDLAAENKILNSELENEKQNQERPAIEMESYRCRLAAALCDCDQSQTQRDLNHDFLRKRQEWIDLQDKTKADMSDLRATNEILSEKLTNVENKINSLQIQLRNTTDAVEEKNLILEGVQRDLSQTQCQKKEIEQMYQTEQNKLKKYIAKQESVEERLFQLQNENTLLRQQLDAAHKKVNRQEKTISTLHDQFQALARNLQADSEKQSLPLQENKELLDECHYFKNSMDQCEKEKPGRKDDLTETQETAPSQCLHVDTENEVLRQILFAMKAMKKKGQMLQKKNKELKQEVLNLKSYIERHMLKHYEVLIEGRSRQSKVEKLKEISLLLQVAASQEQFLQRENDFASERTQMELTIKDLKSELSRIQTSQADKETELERYKELFLEEVKAVKFWSNELRRTNESIEEVSTQLTVEKEKNRYPATASPTRPVLGLPFVGNLNDSEGLNRRHTQRKRRSSDKRLENLLWKMQQKLENDIPLGVGAATGSEHGYPTVSPLGFAHKANVNVDPVSEAVRDYAQVLYRKYKIW</sequence>
<dbReference type="GeneTree" id="ENSGT00940000162459"/>
<dbReference type="Pfam" id="PF12001">
    <property type="entry name" value="DUF3496"/>
    <property type="match status" value="1"/>
</dbReference>
<dbReference type="STRING" id="39432.ENSSBOP00000030161"/>
<keyword evidence="1 2" id="KW-0175">Coiled coil</keyword>
<dbReference type="PANTHER" id="PTHR22245:SF3">
    <property type="entry name" value="COILED-COIL DOMAIN-CONTAINING PROTEIN 144A-RELATED"/>
    <property type="match status" value="1"/>
</dbReference>
<feature type="compositionally biased region" description="Polar residues" evidence="3">
    <location>
        <begin position="306"/>
        <end position="325"/>
    </location>
</feature>
<dbReference type="InterPro" id="IPR040118">
    <property type="entry name" value="C144A/B/C"/>
</dbReference>
<protein>
    <submittedName>
        <fullName evidence="6">Uncharacterized protein</fullName>
    </submittedName>
</protein>
<accession>A0A2K6UE38</accession>
<dbReference type="InterPro" id="IPR021885">
    <property type="entry name" value="DUF3496"/>
</dbReference>
<feature type="domain" description="CCDC144C-like coiled-coil" evidence="5">
    <location>
        <begin position="543"/>
        <end position="1018"/>
    </location>
</feature>
<keyword evidence="7" id="KW-1185">Reference proteome</keyword>
<evidence type="ECO:0000259" key="4">
    <source>
        <dbReference type="Pfam" id="PF12001"/>
    </source>
</evidence>
<dbReference type="PANTHER" id="PTHR22245">
    <property type="entry name" value="COILED-COIL DOMAIN-CONTAINING PROTEIN 144A-RELATED"/>
    <property type="match status" value="1"/>
</dbReference>
<dbReference type="Pfam" id="PF14915">
    <property type="entry name" value="CCDC144C"/>
    <property type="match status" value="1"/>
</dbReference>
<proteinExistence type="predicted"/>
<evidence type="ECO:0000313" key="6">
    <source>
        <dbReference type="Ensembl" id="ENSSBOP00000030161.1"/>
    </source>
</evidence>
<feature type="coiled-coil region" evidence="2">
    <location>
        <begin position="496"/>
        <end position="551"/>
    </location>
</feature>
<name>A0A2K6UE38_SAIBB</name>
<feature type="region of interest" description="Disordered" evidence="3">
    <location>
        <begin position="23"/>
        <end position="52"/>
    </location>
</feature>
<feature type="domain" description="DUF3496" evidence="4">
    <location>
        <begin position="1072"/>
        <end position="1177"/>
    </location>
</feature>
<feature type="compositionally biased region" description="Basic and acidic residues" evidence="3">
    <location>
        <begin position="96"/>
        <end position="105"/>
    </location>
</feature>
<feature type="coiled-coil region" evidence="2">
    <location>
        <begin position="668"/>
        <end position="713"/>
    </location>
</feature>
<evidence type="ECO:0000256" key="2">
    <source>
        <dbReference type="SAM" id="Coils"/>
    </source>
</evidence>
<feature type="region of interest" description="Disordered" evidence="3">
    <location>
        <begin position="386"/>
        <end position="417"/>
    </location>
</feature>
<feature type="coiled-coil region" evidence="2">
    <location>
        <begin position="587"/>
        <end position="621"/>
    </location>
</feature>